<dbReference type="Gene3D" id="3.40.50.300">
    <property type="entry name" value="P-loop containing nucleotide triphosphate hydrolases"/>
    <property type="match status" value="2"/>
</dbReference>
<dbReference type="SUPFAM" id="SSF52540">
    <property type="entry name" value="P-loop containing nucleoside triphosphate hydrolases"/>
    <property type="match status" value="1"/>
</dbReference>
<accession>A0AAU8MLT6</accession>
<dbReference type="InterPro" id="IPR027417">
    <property type="entry name" value="P-loop_NTPase"/>
</dbReference>
<dbReference type="AlphaFoldDB" id="A0AAU8MLT6"/>
<gene>
    <name evidence="3" type="ORF">ABU614_13830</name>
</gene>
<proteinExistence type="predicted"/>
<name>A0AAU8MLT6_9GAMM</name>
<dbReference type="GO" id="GO:0016887">
    <property type="term" value="F:ATP hydrolysis activity"/>
    <property type="evidence" value="ECO:0007669"/>
    <property type="project" value="InterPro"/>
</dbReference>
<dbReference type="SMART" id="SM00382">
    <property type="entry name" value="AAA"/>
    <property type="match status" value="1"/>
</dbReference>
<evidence type="ECO:0000313" key="3">
    <source>
        <dbReference type="EMBL" id="XCO73475.1"/>
    </source>
</evidence>
<dbReference type="GO" id="GO:0005524">
    <property type="term" value="F:ATP binding"/>
    <property type="evidence" value="ECO:0007669"/>
    <property type="project" value="InterPro"/>
</dbReference>
<dbReference type="InterPro" id="IPR003959">
    <property type="entry name" value="ATPase_AAA_core"/>
</dbReference>
<sequence length="731" mass="82437">MRKVKRIATPPSLRRPELLEWAQALTEFYSRPADERQRQRVPFERYARLFLAGDVREALLAQFEGKCAYCESRLSAEAAIEQFRPVFAAADADGGASPDHYGWLAFEWRNQMLACRECSAAKRNRFPVDTPRALPMMPWRQVVASEGAMLIDPCRDDPKPHLGFHPRGELLALSDRGTVAIEVLALNRPGLIAARREAVERMLEAIVAQPHRLDQGFAVSELDALRRRAHTAAVDQALFSVYLLFARRVGLRAERDFRLARDLPRLLGHEREWERAAQAYLDDRWEAGLDEPGPEAPASPRAAQAHEPRWAPSYVERVRIFHFKGIEQVELRLGSVAARDGGAPGAMLLGENAAGKSTVLQALALALMDDRQRNGSRAQGLEFLPRQRASWDVSTERPYVEVLLSSGESKRVEIDSLGRFRSHAGGPPTMVLAYGARRFFRAHDRIPHHGLHRSLFDPFAVLEDPSNWLTEAPRAAFDAVARAMREIFALHGDDDIFRNHSGHVLVRAHGRVTPIERMSDGYRALFAMAVDIMRRMVEAWGNLEYAQGTVLIDEIDVHLHPRWKIEVMSALRRAMPRVQFVVSAHDALCLRGMRDGEVHVLYRDGDDSIRAREDLPNIELLRTDQLLTSDIFGLASTARPETEAALNRYAYLLGLPEPLPPETQERHRLAAALQALPRGDTPAEQLIGEATERYIEGRRRGSAVEREAMREDALDEIVRRLERQLGVEAGE</sequence>
<dbReference type="RefSeq" id="WP_363796453.1">
    <property type="nucleotide sequence ID" value="NZ_CP159925.1"/>
</dbReference>
<evidence type="ECO:0000256" key="1">
    <source>
        <dbReference type="SAM" id="MobiDB-lite"/>
    </source>
</evidence>
<dbReference type="GO" id="GO:0006302">
    <property type="term" value="P:double-strand break repair"/>
    <property type="evidence" value="ECO:0007669"/>
    <property type="project" value="InterPro"/>
</dbReference>
<dbReference type="Pfam" id="PF13304">
    <property type="entry name" value="AAA_21"/>
    <property type="match status" value="1"/>
</dbReference>
<protein>
    <submittedName>
        <fullName evidence="3">AAA family ATPase</fullName>
    </submittedName>
</protein>
<dbReference type="PANTHER" id="PTHR43581:SF2">
    <property type="entry name" value="EXCINUCLEASE ATPASE SUBUNIT"/>
    <property type="match status" value="1"/>
</dbReference>
<organism evidence="3">
    <name type="scientific">Lysobacter firmicutimachus</name>
    <dbReference type="NCBI Taxonomy" id="1792846"/>
    <lineage>
        <taxon>Bacteria</taxon>
        <taxon>Pseudomonadati</taxon>
        <taxon>Pseudomonadota</taxon>
        <taxon>Gammaproteobacteria</taxon>
        <taxon>Lysobacterales</taxon>
        <taxon>Lysobacteraceae</taxon>
        <taxon>Lysobacter</taxon>
    </lineage>
</organism>
<reference evidence="3" key="1">
    <citation type="submission" date="2024-06" db="EMBL/GenBank/DDBJ databases">
        <authorList>
            <person name="Li S."/>
        </authorList>
    </citation>
    <scope>NUCLEOTIDE SEQUENCE</scope>
    <source>
        <strain evidence="3">SR10</strain>
    </source>
</reference>
<feature type="region of interest" description="Disordered" evidence="1">
    <location>
        <begin position="287"/>
        <end position="307"/>
    </location>
</feature>
<dbReference type="EMBL" id="CP159925">
    <property type="protein sequence ID" value="XCO73475.1"/>
    <property type="molecule type" value="Genomic_DNA"/>
</dbReference>
<dbReference type="Gene3D" id="1.10.30.50">
    <property type="match status" value="1"/>
</dbReference>
<feature type="domain" description="AAA+ ATPase" evidence="2">
    <location>
        <begin position="342"/>
        <end position="604"/>
    </location>
</feature>
<dbReference type="CDD" id="cd00267">
    <property type="entry name" value="ABC_ATPase"/>
    <property type="match status" value="1"/>
</dbReference>
<dbReference type="InterPro" id="IPR051396">
    <property type="entry name" value="Bact_Antivir_Def_Nuclease"/>
</dbReference>
<evidence type="ECO:0000259" key="2">
    <source>
        <dbReference type="SMART" id="SM00382"/>
    </source>
</evidence>
<dbReference type="PANTHER" id="PTHR43581">
    <property type="entry name" value="ATP/GTP PHOSPHATASE"/>
    <property type="match status" value="1"/>
</dbReference>
<dbReference type="InterPro" id="IPR003593">
    <property type="entry name" value="AAA+_ATPase"/>
</dbReference>